<keyword evidence="3" id="KW-0328">Glycosyltransferase</keyword>
<dbReference type="GO" id="GO:0047555">
    <property type="term" value="F:3',5'-cyclic-GMP phosphodiesterase activity"/>
    <property type="evidence" value="ECO:0007669"/>
    <property type="project" value="UniProtKB-EC"/>
</dbReference>
<dbReference type="EMBL" id="JOWA01000066">
    <property type="protein sequence ID" value="KEZ45695.1"/>
    <property type="molecule type" value="Genomic_DNA"/>
</dbReference>
<dbReference type="OrthoDB" id="3241054at2759"/>
<feature type="compositionally biased region" description="Low complexity" evidence="1">
    <location>
        <begin position="307"/>
        <end position="348"/>
    </location>
</feature>
<feature type="compositionally biased region" description="Low complexity" evidence="1">
    <location>
        <begin position="286"/>
        <end position="296"/>
    </location>
</feature>
<dbReference type="EC" id="2.7.11.1" evidence="3"/>
<dbReference type="VEuPathDB" id="FungiDB:SAPIO_CDS1468"/>
<dbReference type="Pfam" id="PF11327">
    <property type="entry name" value="Egh16-like"/>
    <property type="match status" value="1"/>
</dbReference>
<keyword evidence="3" id="KW-0808">Transferase</keyword>
<dbReference type="AlphaFoldDB" id="A0A084GED3"/>
<keyword evidence="4" id="KW-1185">Reference proteome</keyword>
<keyword evidence="2" id="KW-0732">Signal</keyword>
<sequence>MVSFTELAVVSTVLAVAYGHGVILNAQGLSGSPASVAFKVNPEIARNCTTINPCQQDSTIICEAEIQANLVNECGRTELTGNIDIGEETENALAAGAVTQVKRGTNLEVTIHQVNADGAGPYSCDLDVTSNAGRLSGQIPLVVTNNVPGVNGFSQAKAQDFVINVQMPDEFQCVGVRCRNNAVAGPFGGCFPVQQTDVDPTANTPQNIKTAQGIDATLAQVLSNQKDLPAAVQANANAGADGAQQNLAAVEALLGISVTTSVFPQQTLALPDVSTDSSAPSATSETGNGNTNNRGQGRTGTGGNRGGNNNNNNGNSNNNNSNGNNRNNNNSNNNRNNNNNNGGNANKRSNLRWAWRMN</sequence>
<dbReference type="EC" id="2.4.1.229" evidence="3"/>
<organism evidence="3 4">
    <name type="scientific">Pseudallescheria apiosperma</name>
    <name type="common">Scedosporium apiospermum</name>
    <dbReference type="NCBI Taxonomy" id="563466"/>
    <lineage>
        <taxon>Eukaryota</taxon>
        <taxon>Fungi</taxon>
        <taxon>Dikarya</taxon>
        <taxon>Ascomycota</taxon>
        <taxon>Pezizomycotina</taxon>
        <taxon>Sordariomycetes</taxon>
        <taxon>Hypocreomycetidae</taxon>
        <taxon>Microascales</taxon>
        <taxon>Microascaceae</taxon>
        <taxon>Scedosporium</taxon>
    </lineage>
</organism>
<name>A0A084GED3_PSEDA</name>
<accession>A0A084GED3</accession>
<dbReference type="EC" id="2.4.1.69" evidence="3"/>
<dbReference type="PANTHER" id="PTHR34618:SF3">
    <property type="entry name" value="GEGH 16 PROTEIN"/>
    <property type="match status" value="1"/>
</dbReference>
<keyword evidence="3" id="KW-0378">Hydrolase</keyword>
<feature type="compositionally biased region" description="Gly residues" evidence="1">
    <location>
        <begin position="297"/>
        <end position="306"/>
    </location>
</feature>
<gene>
    <name evidence="3" type="ORF">SAPIO_CDS1468</name>
</gene>
<feature type="signal peptide" evidence="2">
    <location>
        <begin position="1"/>
        <end position="19"/>
    </location>
</feature>
<feature type="compositionally biased region" description="Polar residues" evidence="1">
    <location>
        <begin position="271"/>
        <end position="285"/>
    </location>
</feature>
<reference evidence="3 4" key="1">
    <citation type="journal article" date="2014" name="Genome Announc.">
        <title>Draft genome sequence of the pathogenic fungus Scedosporium apiospermum.</title>
        <authorList>
            <person name="Vandeputte P."/>
            <person name="Ghamrawi S."/>
            <person name="Rechenmann M."/>
            <person name="Iltis A."/>
            <person name="Giraud S."/>
            <person name="Fleury M."/>
            <person name="Thornton C."/>
            <person name="Delhaes L."/>
            <person name="Meyer W."/>
            <person name="Papon N."/>
            <person name="Bouchara J.P."/>
        </authorList>
    </citation>
    <scope>NUCLEOTIDE SEQUENCE [LARGE SCALE GENOMIC DNA]</scope>
    <source>
        <strain evidence="3 4">IHEM 14462</strain>
    </source>
</reference>
<dbReference type="Proteomes" id="UP000028545">
    <property type="component" value="Unassembled WGS sequence"/>
</dbReference>
<dbReference type="EC" id="3.1.4.35" evidence="3"/>
<dbReference type="PANTHER" id="PTHR34618">
    <property type="entry name" value="SURFACE PROTEIN MAS1, PUTATIVE-RELATED"/>
    <property type="match status" value="1"/>
</dbReference>
<proteinExistence type="predicted"/>
<dbReference type="GO" id="GO:0033830">
    <property type="term" value="F:Skp1-protein-hydroxyproline N-acetylglucosaminyltransferase activity"/>
    <property type="evidence" value="ECO:0007669"/>
    <property type="project" value="UniProtKB-EC"/>
</dbReference>
<dbReference type="GeneID" id="27720540"/>
<feature type="region of interest" description="Disordered" evidence="1">
    <location>
        <begin position="271"/>
        <end position="358"/>
    </location>
</feature>
<dbReference type="GO" id="GO:0008107">
    <property type="term" value="F:galactoside 2-alpha-L-fucosyltransferase activity"/>
    <property type="evidence" value="ECO:0007669"/>
    <property type="project" value="UniProtKB-EC"/>
</dbReference>
<evidence type="ECO:0000256" key="2">
    <source>
        <dbReference type="SAM" id="SignalP"/>
    </source>
</evidence>
<dbReference type="InterPro" id="IPR021476">
    <property type="entry name" value="Egh16-like"/>
</dbReference>
<dbReference type="OMA" id="ANIVNQC"/>
<evidence type="ECO:0000313" key="4">
    <source>
        <dbReference type="Proteomes" id="UP000028545"/>
    </source>
</evidence>
<dbReference type="KEGG" id="sapo:SAPIO_CDS1468"/>
<dbReference type="GO" id="GO:0004674">
    <property type="term" value="F:protein serine/threonine kinase activity"/>
    <property type="evidence" value="ECO:0007669"/>
    <property type="project" value="UniProtKB-EC"/>
</dbReference>
<feature type="chain" id="PRO_5001775675" evidence="2">
    <location>
        <begin position="20"/>
        <end position="358"/>
    </location>
</feature>
<evidence type="ECO:0000313" key="3">
    <source>
        <dbReference type="EMBL" id="KEZ45695.1"/>
    </source>
</evidence>
<evidence type="ECO:0000256" key="1">
    <source>
        <dbReference type="SAM" id="MobiDB-lite"/>
    </source>
</evidence>
<comment type="caution">
    <text evidence="3">The sequence shown here is derived from an EMBL/GenBank/DDBJ whole genome shotgun (WGS) entry which is preliminary data.</text>
</comment>
<protein>
    <submittedName>
        <fullName evidence="3">GEgh16 protein</fullName>
        <ecNumber evidence="3">2.4.1.229</ecNumber>
        <ecNumber evidence="3">2.4.1.69</ecNumber>
        <ecNumber evidence="3">2.7.11.1</ecNumber>
        <ecNumber evidence="3">3.1.4.35</ecNumber>
    </submittedName>
</protein>
<dbReference type="HOGENOM" id="CLU_047729_1_2_1"/>
<dbReference type="RefSeq" id="XP_016645494.1">
    <property type="nucleotide sequence ID" value="XM_016784737.1"/>
</dbReference>